<comment type="caution">
    <text evidence="2">The sequence shown here is derived from an EMBL/GenBank/DDBJ whole genome shotgun (WGS) entry which is preliminary data.</text>
</comment>
<evidence type="ECO:0000256" key="1">
    <source>
        <dbReference type="SAM" id="Phobius"/>
    </source>
</evidence>
<dbReference type="EMBL" id="SJPR01000002">
    <property type="protein sequence ID" value="TWT98135.1"/>
    <property type="molecule type" value="Genomic_DNA"/>
</dbReference>
<gene>
    <name evidence="2" type="ORF">Pla108_22920</name>
</gene>
<protein>
    <recommendedName>
        <fullName evidence="4">Glycosyltransferase RgtA/B/C/D-like domain-containing protein</fullName>
    </recommendedName>
</protein>
<sequence>MSFSDQRDPSNGLGAQQRWLIYSLLIAVALGQAAGKILAVNSVDLSRLESYRIGETLARETAKLERQGLAGDELAAAVAERRETLEHDMRLQRPFLSANDRSRWMAIRAIAENGNHDIDPFLEEPTWDSIDMVQHLGRDGERHQYSSKPPLLMVLIAGPYWLLMQLTGTTLGESPYDLGRALLLLLNCGSLAVMLVAIGRIIERTGVGDIDRLFAMTVATFATQLAAFMPVLNNHLFGAAAAAVTCDLWQRLLRSDKPLGGVSLGAGLAAGFAVTCELPALALAVLVGLSLLWRRPGETLRAFAVGAGLVAVAFFATNYWAHDSLRPPYGHRSETDPADNWYDYEYTVGGKTRDSYWRHRQGIDIGEESKAVYALHTLVGHHGVFSMTPVWLLSFVGMGLLLSSRDGATRQLAVVTVLITAACLVFFILLRPQDDRNYGGATNGFRWLFWLAPLWIAMLPRAVASLRQSRVGMALAASLLAWSAMSASYPTWNPWTHPWIYRWMEHLGFSVL</sequence>
<dbReference type="Proteomes" id="UP000317421">
    <property type="component" value="Unassembled WGS sequence"/>
</dbReference>
<dbReference type="AlphaFoldDB" id="A0A5C6AG22"/>
<feature type="transmembrane region" description="Helical" evidence="1">
    <location>
        <begin position="181"/>
        <end position="201"/>
    </location>
</feature>
<feature type="transmembrane region" description="Helical" evidence="1">
    <location>
        <begin position="268"/>
        <end position="293"/>
    </location>
</feature>
<reference evidence="2 3" key="1">
    <citation type="submission" date="2019-02" db="EMBL/GenBank/DDBJ databases">
        <title>Deep-cultivation of Planctomycetes and their phenomic and genomic characterization uncovers novel biology.</title>
        <authorList>
            <person name="Wiegand S."/>
            <person name="Jogler M."/>
            <person name="Boedeker C."/>
            <person name="Pinto D."/>
            <person name="Vollmers J."/>
            <person name="Rivas-Marin E."/>
            <person name="Kohn T."/>
            <person name="Peeters S.H."/>
            <person name="Heuer A."/>
            <person name="Rast P."/>
            <person name="Oberbeckmann S."/>
            <person name="Bunk B."/>
            <person name="Jeske O."/>
            <person name="Meyerdierks A."/>
            <person name="Storesund J.E."/>
            <person name="Kallscheuer N."/>
            <person name="Luecker S."/>
            <person name="Lage O.M."/>
            <person name="Pohl T."/>
            <person name="Merkel B.J."/>
            <person name="Hornburger P."/>
            <person name="Mueller R.-W."/>
            <person name="Bruemmer F."/>
            <person name="Labrenz M."/>
            <person name="Spormann A.M."/>
            <person name="Op Den Camp H."/>
            <person name="Overmann J."/>
            <person name="Amann R."/>
            <person name="Jetten M.S.M."/>
            <person name="Mascher T."/>
            <person name="Medema M.H."/>
            <person name="Devos D.P."/>
            <person name="Kaster A.-K."/>
            <person name="Ovreas L."/>
            <person name="Rohde M."/>
            <person name="Galperin M.Y."/>
            <person name="Jogler C."/>
        </authorList>
    </citation>
    <scope>NUCLEOTIDE SEQUENCE [LARGE SCALE GENOMIC DNA]</scope>
    <source>
        <strain evidence="2 3">Pla108</strain>
    </source>
</reference>
<keyword evidence="1" id="KW-0472">Membrane</keyword>
<evidence type="ECO:0000313" key="2">
    <source>
        <dbReference type="EMBL" id="TWT98135.1"/>
    </source>
</evidence>
<name>A0A5C6AG22_9BACT</name>
<accession>A0A5C6AG22</accession>
<feature type="transmembrane region" description="Helical" evidence="1">
    <location>
        <begin position="300"/>
        <end position="321"/>
    </location>
</feature>
<feature type="transmembrane region" description="Helical" evidence="1">
    <location>
        <begin position="444"/>
        <end position="464"/>
    </location>
</feature>
<proteinExistence type="predicted"/>
<dbReference type="OrthoDB" id="251120at2"/>
<feature type="transmembrane region" description="Helical" evidence="1">
    <location>
        <begin position="471"/>
        <end position="492"/>
    </location>
</feature>
<evidence type="ECO:0008006" key="4">
    <source>
        <dbReference type="Google" id="ProtNLM"/>
    </source>
</evidence>
<feature type="transmembrane region" description="Helical" evidence="1">
    <location>
        <begin position="151"/>
        <end position="169"/>
    </location>
</feature>
<keyword evidence="3" id="KW-1185">Reference proteome</keyword>
<feature type="transmembrane region" description="Helical" evidence="1">
    <location>
        <begin position="383"/>
        <end position="402"/>
    </location>
</feature>
<keyword evidence="1" id="KW-0812">Transmembrane</keyword>
<keyword evidence="1" id="KW-1133">Transmembrane helix</keyword>
<evidence type="ECO:0000313" key="3">
    <source>
        <dbReference type="Proteomes" id="UP000317421"/>
    </source>
</evidence>
<feature type="transmembrane region" description="Helical" evidence="1">
    <location>
        <begin position="414"/>
        <end position="432"/>
    </location>
</feature>
<dbReference type="RefSeq" id="WP_146445013.1">
    <property type="nucleotide sequence ID" value="NZ_SJPR01000002.1"/>
</dbReference>
<feature type="transmembrane region" description="Helical" evidence="1">
    <location>
        <begin position="20"/>
        <end position="39"/>
    </location>
</feature>
<organism evidence="2 3">
    <name type="scientific">Botrimarina colliarenosi</name>
    <dbReference type="NCBI Taxonomy" id="2528001"/>
    <lineage>
        <taxon>Bacteria</taxon>
        <taxon>Pseudomonadati</taxon>
        <taxon>Planctomycetota</taxon>
        <taxon>Planctomycetia</taxon>
        <taxon>Pirellulales</taxon>
        <taxon>Lacipirellulaceae</taxon>
        <taxon>Botrimarina</taxon>
    </lineage>
</organism>
<feature type="transmembrane region" description="Helical" evidence="1">
    <location>
        <begin position="213"/>
        <end position="232"/>
    </location>
</feature>